<feature type="compositionally biased region" description="Low complexity" evidence="2">
    <location>
        <begin position="360"/>
        <end position="371"/>
    </location>
</feature>
<dbReference type="SUPFAM" id="SSF48350">
    <property type="entry name" value="GTPase activation domain, GAP"/>
    <property type="match status" value="1"/>
</dbReference>
<feature type="region of interest" description="Disordered" evidence="2">
    <location>
        <begin position="444"/>
        <end position="498"/>
    </location>
</feature>
<dbReference type="InterPro" id="IPR001936">
    <property type="entry name" value="RasGAP_dom"/>
</dbReference>
<feature type="compositionally biased region" description="Basic and acidic residues" evidence="2">
    <location>
        <begin position="1028"/>
        <end position="1039"/>
    </location>
</feature>
<sequence>MGSQLNPAVLENKLEDLSGVEIKPGQNPYEALIDVCGGRPAEIQALYSTHRTVRNAQQKEKLLAAGFKELIIDQVLLRLEDKSVEPGFQDLRNCLVFWARPPDHVVRLAVHLQNLLKEAAPGLWLMPPHRMHLTTLEVAHSRTPEEIASLVSTVRPSLTQLTNLTYTRRSRLVKPFISYDLSAIAVSFLPAAGEKVLSPPPVFPHDKSIAHPGWGDWSTEKTDDYTYHHLRRDVFGMVQETGVEIGSRYVVPSAHITLGRYLTQADHATPEQRRKWIQTIDDINSWLEKEVWDVADGEFIGEWIVGQERGLDARCGTLWYGGGRTILLTWDQLISDVCEEVEDGAPNGRPVPRACAPVPSSSQQAQRSSWQKLPAHPSTNATPRDPILPLPHTHARPARHELLGLRLPLPPSPMMRTAAATVLLPFIRIRKGIRLLPAEMDGRAFSSGGSAQDGGNPPLAPARPTQGTPLPSVTEMPSPRGSKELPTATGTLRAGMGRPAMGAQNTVRAVTPEPIDVTLDASDKTQKQGPRGLGNLSPQTSPRSIPSAGAAGALPGSVPVRRQGVVFNDSFGTSFDSASSSPPPRQPSFRPRTRTMDGTLRQQFTPAPEGRHRVGSFSSAGSLPVDDLRLPSLQPPPLESYRPSDLQVSSSSKDRKASSTRSRLTKRPTSRPTSPLLSPSPSVDSLSLPIPTNDANKVLLLMKNLCGKMRGEAEYQRESGGPWTSGICYIEEEKGSLMFDSGENGPFHTPILPDLRGCRITPMDKTEKGHTCLEVTSPQLKLTLFLRPVRADEIDLWLAALLCWQQVRPSGGKHIVTRPGYGPVAPARAEVRRRVSSPGLRDAAIIKVAKVQLWDKGVATSPRAIARRPSARDLRSTQTSWKRVSCILQGNGQFKLMTEDDVTLLSVIELTQLARSAIQQLDKSVLDEDFCIAIFPTYASTATHLSILRPVYISLESRVLFEVWFVLLRAFTVPDIYGLGPGSGSPLYEVTDLSAEPAGEVFRLEKTISVRVTEAKIRSSTMDFGVPEQRHRKDKDADHHHHGHHHHHHHNVTGNYLAEVILDGEVRARTTTKMDTKNPFWREDCEFVDLPSAMPYLSVLLKRVDANASESFTHQLQATLGIPRTGNTTEVLCGAVDISLQSLERGKDHEQWFQIYDERHLSVGTMLVRVRHEELVVLMTRHYEPVAELLHRFSSGLTTQISAAIPGNLRKLGELFLNIFQVSGKATEWLMNMVEDEIDGIGNQTPVAKPRFSNRLRSNESIESSSDREQIVRDMGKSLQGEANLLFRGNSLLTQALEFYMRRLGKEYLEETLAEKIIEISETNPNCEVDPGKLQHGEDLNQHWNRLIDLTTQVWECITASAARLPPELRHVLKYIRAVAEDRYGDFLRTVTYTSVSGFLFLRFICPAILNPKLFGLLRDHPHPRAQRTLTLIAKGLQALANLSTIGKKETWMEPMNKFIGTQRQAVRDFLDAVCSIPAERTNISVPASYSTPIAILGRLSPMAREGFPSLPYLIDHPRSFAGLIKLWTDVHANFTGEPKVYEGDLLEFHNLCVSLQQRSVECFARVESLRVAETASSATTTVAGDDHNSLSDALDRITLVGSSLHHHSPTGWGAADAGDRDLRPPGSSGSEMDGGNAGSGSVRFRSSMRQASRSGEQSGAGTHAGGTVRGMMHPRKFLSGFIRKARTTSPDPSLGGSPRDRERERDREEEREKEREKDKAREKEKEREREKERGREKEKEKERGREREREKEREKEKGREKEKDRDREKEKRPDLDLDLYRDPV</sequence>
<dbReference type="PANTHER" id="PTHR10194:SF60">
    <property type="entry name" value="RAS GTPASE-ACTIVATING PROTEIN RASKOL"/>
    <property type="match status" value="1"/>
</dbReference>
<dbReference type="GO" id="GO:0005096">
    <property type="term" value="F:GTPase activator activity"/>
    <property type="evidence" value="ECO:0007669"/>
    <property type="project" value="UniProtKB-KW"/>
</dbReference>
<dbReference type="PROSITE" id="PS00509">
    <property type="entry name" value="RAS_GTPASE_ACTIV_1"/>
    <property type="match status" value="1"/>
</dbReference>
<feature type="region of interest" description="Disordered" evidence="2">
    <location>
        <begin position="1606"/>
        <end position="1785"/>
    </location>
</feature>
<dbReference type="EMBL" id="JAULSV010000005">
    <property type="protein sequence ID" value="KAK0644543.1"/>
    <property type="molecule type" value="Genomic_DNA"/>
</dbReference>
<feature type="region of interest" description="Disordered" evidence="2">
    <location>
        <begin position="1028"/>
        <end position="1051"/>
    </location>
</feature>
<gene>
    <name evidence="4" type="ORF">B0T16DRAFT_448155</name>
</gene>
<feature type="domain" description="Ras-GAP" evidence="3">
    <location>
        <begin position="1208"/>
        <end position="1442"/>
    </location>
</feature>
<evidence type="ECO:0000256" key="1">
    <source>
        <dbReference type="ARBA" id="ARBA00022468"/>
    </source>
</evidence>
<dbReference type="InterPro" id="IPR039360">
    <property type="entry name" value="Ras_GTPase"/>
</dbReference>
<protein>
    <recommendedName>
        <fullName evidence="3">Ras-GAP domain-containing protein</fullName>
    </recommendedName>
</protein>
<proteinExistence type="predicted"/>
<dbReference type="SUPFAM" id="SSF49562">
    <property type="entry name" value="C2 domain (Calcium/lipid-binding domain, CaLB)"/>
    <property type="match status" value="1"/>
</dbReference>
<keyword evidence="1" id="KW-0343">GTPase activation</keyword>
<dbReference type="InterPro" id="IPR023152">
    <property type="entry name" value="RasGAP_CS"/>
</dbReference>
<dbReference type="CDD" id="cd05137">
    <property type="entry name" value="RasGAP_CLA2_BUD2"/>
    <property type="match status" value="1"/>
</dbReference>
<feature type="compositionally biased region" description="Polar residues" evidence="2">
    <location>
        <begin position="1648"/>
        <end position="1661"/>
    </location>
</feature>
<dbReference type="InterPro" id="IPR008936">
    <property type="entry name" value="Rho_GTPase_activation_prot"/>
</dbReference>
<name>A0AA40CP71_9PEZI</name>
<feature type="region of interest" description="Disordered" evidence="2">
    <location>
        <begin position="345"/>
        <end position="392"/>
    </location>
</feature>
<feature type="compositionally biased region" description="Low complexity" evidence="2">
    <location>
        <begin position="670"/>
        <end position="688"/>
    </location>
</feature>
<keyword evidence="5" id="KW-1185">Reference proteome</keyword>
<organism evidence="4 5">
    <name type="scientific">Cercophora newfieldiana</name>
    <dbReference type="NCBI Taxonomy" id="92897"/>
    <lineage>
        <taxon>Eukaryota</taxon>
        <taxon>Fungi</taxon>
        <taxon>Dikarya</taxon>
        <taxon>Ascomycota</taxon>
        <taxon>Pezizomycotina</taxon>
        <taxon>Sordariomycetes</taxon>
        <taxon>Sordariomycetidae</taxon>
        <taxon>Sordariales</taxon>
        <taxon>Lasiosphaeriaceae</taxon>
        <taxon>Cercophora</taxon>
    </lineage>
</organism>
<dbReference type="InterPro" id="IPR035892">
    <property type="entry name" value="C2_domain_sf"/>
</dbReference>
<dbReference type="Proteomes" id="UP001174936">
    <property type="component" value="Unassembled WGS sequence"/>
</dbReference>
<dbReference type="CDD" id="cd00030">
    <property type="entry name" value="C2"/>
    <property type="match status" value="1"/>
</dbReference>
<dbReference type="Pfam" id="PF00616">
    <property type="entry name" value="RasGAP"/>
    <property type="match status" value="2"/>
</dbReference>
<evidence type="ECO:0000313" key="5">
    <source>
        <dbReference type="Proteomes" id="UP001174936"/>
    </source>
</evidence>
<evidence type="ECO:0000259" key="3">
    <source>
        <dbReference type="PROSITE" id="PS50018"/>
    </source>
</evidence>
<reference evidence="4" key="1">
    <citation type="submission" date="2023-06" db="EMBL/GenBank/DDBJ databases">
        <title>Genome-scale phylogeny and comparative genomics of the fungal order Sordariales.</title>
        <authorList>
            <consortium name="Lawrence Berkeley National Laboratory"/>
            <person name="Hensen N."/>
            <person name="Bonometti L."/>
            <person name="Westerberg I."/>
            <person name="Brannstrom I.O."/>
            <person name="Guillou S."/>
            <person name="Cros-Aarteil S."/>
            <person name="Calhoun S."/>
            <person name="Haridas S."/>
            <person name="Kuo A."/>
            <person name="Mondo S."/>
            <person name="Pangilinan J."/>
            <person name="Riley R."/>
            <person name="Labutti K."/>
            <person name="Andreopoulos B."/>
            <person name="Lipzen A."/>
            <person name="Chen C."/>
            <person name="Yanf M."/>
            <person name="Daum C."/>
            <person name="Ng V."/>
            <person name="Clum A."/>
            <person name="Steindorff A."/>
            <person name="Ohm R."/>
            <person name="Martin F."/>
            <person name="Silar P."/>
            <person name="Natvig D."/>
            <person name="Lalanne C."/>
            <person name="Gautier V."/>
            <person name="Ament-Velasquez S.L."/>
            <person name="Kruys A."/>
            <person name="Hutchinson M.I."/>
            <person name="Powell A.J."/>
            <person name="Barry K."/>
            <person name="Miller A.N."/>
            <person name="Grigoriev I.V."/>
            <person name="Debuchy R."/>
            <person name="Gladieux P."/>
            <person name="Thoren M.H."/>
            <person name="Johannesson H."/>
        </authorList>
    </citation>
    <scope>NUCLEOTIDE SEQUENCE</scope>
    <source>
        <strain evidence="4">SMH2532-1</strain>
    </source>
</reference>
<evidence type="ECO:0000256" key="2">
    <source>
        <dbReference type="SAM" id="MobiDB-lite"/>
    </source>
</evidence>
<evidence type="ECO:0000313" key="4">
    <source>
        <dbReference type="EMBL" id="KAK0644543.1"/>
    </source>
</evidence>
<feature type="region of interest" description="Disordered" evidence="2">
    <location>
        <begin position="571"/>
        <end position="688"/>
    </location>
</feature>
<dbReference type="GO" id="GO:0007165">
    <property type="term" value="P:signal transduction"/>
    <property type="evidence" value="ECO:0007669"/>
    <property type="project" value="UniProtKB-ARBA"/>
</dbReference>
<dbReference type="Gene3D" id="1.10.506.10">
    <property type="entry name" value="GTPase Activation - p120gap, domain 1"/>
    <property type="match status" value="1"/>
</dbReference>
<dbReference type="SUPFAM" id="SSF55144">
    <property type="entry name" value="LigT-like"/>
    <property type="match status" value="1"/>
</dbReference>
<dbReference type="PROSITE" id="PS50018">
    <property type="entry name" value="RAS_GTPASE_ACTIV_2"/>
    <property type="match status" value="1"/>
</dbReference>
<accession>A0AA40CP71</accession>
<feature type="compositionally biased region" description="Low complexity" evidence="2">
    <location>
        <begin position="544"/>
        <end position="556"/>
    </location>
</feature>
<comment type="caution">
    <text evidence="4">The sequence shown here is derived from an EMBL/GenBank/DDBJ whole genome shotgun (WGS) entry which is preliminary data.</text>
</comment>
<dbReference type="Gene3D" id="2.60.40.150">
    <property type="entry name" value="C2 domain"/>
    <property type="match status" value="1"/>
</dbReference>
<dbReference type="PANTHER" id="PTHR10194">
    <property type="entry name" value="RAS GTPASE-ACTIVATING PROTEINS"/>
    <property type="match status" value="1"/>
</dbReference>
<feature type="compositionally biased region" description="Basic residues" evidence="2">
    <location>
        <begin position="1040"/>
        <end position="1051"/>
    </location>
</feature>
<dbReference type="InterPro" id="IPR009097">
    <property type="entry name" value="Cyclic_Pdiesterase"/>
</dbReference>
<feature type="compositionally biased region" description="Basic and acidic residues" evidence="2">
    <location>
        <begin position="1699"/>
        <end position="1785"/>
    </location>
</feature>
<feature type="region of interest" description="Disordered" evidence="2">
    <location>
        <begin position="520"/>
        <end position="556"/>
    </location>
</feature>
<dbReference type="SMART" id="SM00323">
    <property type="entry name" value="RasGAP"/>
    <property type="match status" value="1"/>
</dbReference>